<name>A0A9E5T239_9GAMM</name>
<comment type="caution">
    <text evidence="3">The sequence shown here is derived from an EMBL/GenBank/DDBJ whole genome shotgun (WGS) entry which is preliminary data.</text>
</comment>
<dbReference type="Pfam" id="PF13577">
    <property type="entry name" value="SnoaL_4"/>
    <property type="match status" value="1"/>
</dbReference>
<dbReference type="SUPFAM" id="SSF54427">
    <property type="entry name" value="NTF2-like"/>
    <property type="match status" value="1"/>
</dbReference>
<dbReference type="InterPro" id="IPR037401">
    <property type="entry name" value="SnoaL-like"/>
</dbReference>
<feature type="domain" description="SnoaL-like" evidence="2">
    <location>
        <begin position="15"/>
        <end position="135"/>
    </location>
</feature>
<evidence type="ECO:0000313" key="4">
    <source>
        <dbReference type="Proteomes" id="UP000787472"/>
    </source>
</evidence>
<keyword evidence="4" id="KW-1185">Reference proteome</keyword>
<evidence type="ECO:0000256" key="1">
    <source>
        <dbReference type="SAM" id="MobiDB-lite"/>
    </source>
</evidence>
<proteinExistence type="predicted"/>
<accession>A0A9E5T239</accession>
<sequence length="188" mass="21657">MSNSNTQQQMQRLQQMLDRQDIYDCLVRFSRGMDRFDRDLFLSAFHQDALLSAGEYVAGPAEIYDWAKDLHEHGQSATQHNLLNHTCDIEGDTAHSEIYYQFVGRNRDDSNWVAGGRYIDRLERREGEWKIAFRTNVIEWSGSLPTLPIPFADVADLHLNGVSSRTQEDPSYSRPLKNHRDLKSPAEG</sequence>
<protein>
    <submittedName>
        <fullName evidence="3">Nuclear transport factor 2 family protein</fullName>
    </submittedName>
</protein>
<dbReference type="Gene3D" id="3.10.450.50">
    <property type="match status" value="1"/>
</dbReference>
<evidence type="ECO:0000313" key="3">
    <source>
        <dbReference type="EMBL" id="NHO67426.1"/>
    </source>
</evidence>
<feature type="region of interest" description="Disordered" evidence="1">
    <location>
        <begin position="163"/>
        <end position="188"/>
    </location>
</feature>
<evidence type="ECO:0000259" key="2">
    <source>
        <dbReference type="Pfam" id="PF13577"/>
    </source>
</evidence>
<organism evidence="3 4">
    <name type="scientific">Pseudomaricurvus hydrocarbonicus</name>
    <dbReference type="NCBI Taxonomy" id="1470433"/>
    <lineage>
        <taxon>Bacteria</taxon>
        <taxon>Pseudomonadati</taxon>
        <taxon>Pseudomonadota</taxon>
        <taxon>Gammaproteobacteria</taxon>
        <taxon>Cellvibrionales</taxon>
        <taxon>Cellvibrionaceae</taxon>
        <taxon>Pseudomaricurvus</taxon>
    </lineage>
</organism>
<gene>
    <name evidence="3" type="ORF">G8770_17920</name>
</gene>
<dbReference type="Proteomes" id="UP000787472">
    <property type="component" value="Unassembled WGS sequence"/>
</dbReference>
<dbReference type="EMBL" id="JAAONZ010000016">
    <property type="protein sequence ID" value="NHO67426.1"/>
    <property type="molecule type" value="Genomic_DNA"/>
</dbReference>
<dbReference type="InterPro" id="IPR032710">
    <property type="entry name" value="NTF2-like_dom_sf"/>
</dbReference>
<feature type="compositionally biased region" description="Basic and acidic residues" evidence="1">
    <location>
        <begin position="178"/>
        <end position="188"/>
    </location>
</feature>
<dbReference type="CDD" id="cd00531">
    <property type="entry name" value="NTF2_like"/>
    <property type="match status" value="1"/>
</dbReference>
<reference evidence="3" key="1">
    <citation type="submission" date="2020-03" db="EMBL/GenBank/DDBJ databases">
        <authorList>
            <person name="Guo F."/>
        </authorList>
    </citation>
    <scope>NUCLEOTIDE SEQUENCE</scope>
    <source>
        <strain evidence="3">JCM 30134</strain>
    </source>
</reference>
<dbReference type="AlphaFoldDB" id="A0A9E5T239"/>
<dbReference type="RefSeq" id="WP_167190074.1">
    <property type="nucleotide sequence ID" value="NZ_JAAONZ010000016.1"/>
</dbReference>